<feature type="transmembrane region" description="Helical" evidence="7">
    <location>
        <begin position="296"/>
        <end position="317"/>
    </location>
</feature>
<gene>
    <name evidence="9" type="primary">eccD</name>
    <name evidence="9" type="ORF">I6L55_06930</name>
</gene>
<keyword evidence="4 7" id="KW-0812">Transmembrane</keyword>
<evidence type="ECO:0000256" key="7">
    <source>
        <dbReference type="SAM" id="Phobius"/>
    </source>
</evidence>
<evidence type="ECO:0000259" key="8">
    <source>
        <dbReference type="Pfam" id="PF19053"/>
    </source>
</evidence>
<feature type="transmembrane region" description="Helical" evidence="7">
    <location>
        <begin position="377"/>
        <end position="396"/>
    </location>
</feature>
<dbReference type="GeneID" id="92749907"/>
<name>A0ABX8KWI6_9CORY</name>
<evidence type="ECO:0000256" key="1">
    <source>
        <dbReference type="ARBA" id="ARBA00004651"/>
    </source>
</evidence>
<keyword evidence="10" id="KW-1185">Reference proteome</keyword>
<dbReference type="RefSeq" id="WP_208856581.1">
    <property type="nucleotide sequence ID" value="NZ_CP047198.1"/>
</dbReference>
<dbReference type="InterPro" id="IPR006707">
    <property type="entry name" value="T7SS_EccD"/>
</dbReference>
<dbReference type="NCBIfam" id="TIGR03920">
    <property type="entry name" value="T7SS_EccD"/>
    <property type="match status" value="1"/>
</dbReference>
<dbReference type="Gene3D" id="3.10.20.90">
    <property type="entry name" value="Phosphatidylinositol 3-kinase Catalytic Subunit, Chain A, domain 1"/>
    <property type="match status" value="1"/>
</dbReference>
<feature type="transmembrane region" description="Helical" evidence="7">
    <location>
        <begin position="189"/>
        <end position="210"/>
    </location>
</feature>
<keyword evidence="6 7" id="KW-0472">Membrane</keyword>
<feature type="transmembrane region" description="Helical" evidence="7">
    <location>
        <begin position="348"/>
        <end position="370"/>
    </location>
</feature>
<keyword evidence="3" id="KW-1003">Cell membrane</keyword>
<dbReference type="InterPro" id="IPR044049">
    <property type="entry name" value="EccD_transm"/>
</dbReference>
<organism evidence="9 10">
    <name type="scientific">Corynebacterium coyleae</name>
    <dbReference type="NCBI Taxonomy" id="53374"/>
    <lineage>
        <taxon>Bacteria</taxon>
        <taxon>Bacillati</taxon>
        <taxon>Actinomycetota</taxon>
        <taxon>Actinomycetes</taxon>
        <taxon>Mycobacteriales</taxon>
        <taxon>Corynebacteriaceae</taxon>
        <taxon>Corynebacterium</taxon>
    </lineage>
</organism>
<dbReference type="InterPro" id="IPR024962">
    <property type="entry name" value="YukD-like"/>
</dbReference>
<feature type="transmembrane region" description="Helical" evidence="7">
    <location>
        <begin position="160"/>
        <end position="177"/>
    </location>
</feature>
<dbReference type="Pfam" id="PF08817">
    <property type="entry name" value="YukD"/>
    <property type="match status" value="1"/>
</dbReference>
<comment type="similarity">
    <text evidence="2">Belongs to the EccD/Snm4 family.</text>
</comment>
<dbReference type="Proteomes" id="UP000683520">
    <property type="component" value="Chromosome"/>
</dbReference>
<evidence type="ECO:0000256" key="3">
    <source>
        <dbReference type="ARBA" id="ARBA00022475"/>
    </source>
</evidence>
<protein>
    <submittedName>
        <fullName evidence="9">Type VII secretion integral membrane protein EccD</fullName>
    </submittedName>
</protein>
<evidence type="ECO:0000313" key="10">
    <source>
        <dbReference type="Proteomes" id="UP000683520"/>
    </source>
</evidence>
<evidence type="ECO:0000256" key="5">
    <source>
        <dbReference type="ARBA" id="ARBA00022989"/>
    </source>
</evidence>
<reference evidence="9 10" key="1">
    <citation type="submission" date="2021-06" db="EMBL/GenBank/DDBJ databases">
        <title>FDA dAtabase for Regulatory Grade micrObial Sequences (FDA-ARGOS): Supporting development and validation of Infectious Disease Dx tests.</title>
        <authorList>
            <person name="Sproer C."/>
            <person name="Gronow S."/>
            <person name="Severitt S."/>
            <person name="Schroder I."/>
            <person name="Tallon L."/>
            <person name="Sadzewicz L."/>
            <person name="Zhao X."/>
            <person name="Boylan J."/>
            <person name="Ott S."/>
            <person name="Bowen H."/>
            <person name="Vavikolanu K."/>
            <person name="Mehta A."/>
            <person name="Aluvathingal J."/>
            <person name="Nadendla S."/>
            <person name="Lowell S."/>
            <person name="Myers T."/>
            <person name="Yan Y."/>
        </authorList>
    </citation>
    <scope>NUCLEOTIDE SEQUENCE [LARGE SCALE GENOMIC DNA]</scope>
    <source>
        <strain evidence="9 10">FDAARGOS 1425</strain>
    </source>
</reference>
<sequence length="439" mass="44917">MVATSAHHIVRVTVRVSVAAFHRDIDVTLPTSSTFAEVLPELARLVELPQIHRPWEISTAGGRPLDMHTPLYALKLHDGAVIALRPKEPIAPPVVRDAADALAHAGRNARSVRGLDAAATLVGLACIALLLSMFTPPPATFAVTGLCALTLAAVAKSPAVFAAAPLCLGWAAATWVIGGAEPNLHSTDVALGALAGVVTAFITVGIGVALRLAGPALVAFAVTVGVLSGIGTLGTWLPAANAPAALSVLTGLFTVAATPGIATRAAGLAVAHVPTAGEEFDRADEYQPDVDARSRVATTIASAVTAGIATVSIPALLQIGSSGGAWNLVFCTCIAGALVVYASRHHWAATRIALMAIALAAVIASAISVVRIDDPHPALITIAVLTALAATTTVLWARRVPDLEPTTVVWFERAEIAALIAVIPLAVHLTGVFDLIRGL</sequence>
<keyword evidence="5 7" id="KW-1133">Transmembrane helix</keyword>
<feature type="transmembrane region" description="Helical" evidence="7">
    <location>
        <begin position="324"/>
        <end position="342"/>
    </location>
</feature>
<feature type="transmembrane region" description="Helical" evidence="7">
    <location>
        <begin position="114"/>
        <end position="133"/>
    </location>
</feature>
<evidence type="ECO:0000256" key="4">
    <source>
        <dbReference type="ARBA" id="ARBA00022692"/>
    </source>
</evidence>
<feature type="transmembrane region" description="Helical" evidence="7">
    <location>
        <begin position="416"/>
        <end position="436"/>
    </location>
</feature>
<evidence type="ECO:0000256" key="6">
    <source>
        <dbReference type="ARBA" id="ARBA00023136"/>
    </source>
</evidence>
<accession>A0ABX8KWI6</accession>
<evidence type="ECO:0000313" key="9">
    <source>
        <dbReference type="EMBL" id="QXB17669.1"/>
    </source>
</evidence>
<feature type="domain" description="EccD-like transmembrane" evidence="8">
    <location>
        <begin position="115"/>
        <end position="439"/>
    </location>
</feature>
<proteinExistence type="inferred from homology"/>
<evidence type="ECO:0000256" key="2">
    <source>
        <dbReference type="ARBA" id="ARBA00006162"/>
    </source>
</evidence>
<feature type="transmembrane region" description="Helical" evidence="7">
    <location>
        <begin position="217"/>
        <end position="237"/>
    </location>
</feature>
<comment type="subcellular location">
    <subcellularLocation>
        <location evidence="1">Cell membrane</location>
        <topology evidence="1">Multi-pass membrane protein</topology>
    </subcellularLocation>
</comment>
<dbReference type="EMBL" id="CP077302">
    <property type="protein sequence ID" value="QXB17669.1"/>
    <property type="molecule type" value="Genomic_DNA"/>
</dbReference>
<dbReference type="Pfam" id="PF19053">
    <property type="entry name" value="EccD"/>
    <property type="match status" value="1"/>
</dbReference>